<dbReference type="AlphaFoldDB" id="A0A1H9TRY8"/>
<dbReference type="RefSeq" id="WP_245733019.1">
    <property type="nucleotide sequence ID" value="NZ_FOGT01000006.1"/>
</dbReference>
<accession>A0A1H9TRY8</accession>
<keyword evidence="2" id="KW-0808">Transferase</keyword>
<dbReference type="Gene3D" id="3.40.630.30">
    <property type="match status" value="1"/>
</dbReference>
<evidence type="ECO:0000259" key="1">
    <source>
        <dbReference type="PROSITE" id="PS51186"/>
    </source>
</evidence>
<dbReference type="GO" id="GO:0016747">
    <property type="term" value="F:acyltransferase activity, transferring groups other than amino-acyl groups"/>
    <property type="evidence" value="ECO:0007669"/>
    <property type="project" value="InterPro"/>
</dbReference>
<dbReference type="Pfam" id="PF00583">
    <property type="entry name" value="Acetyltransf_1"/>
    <property type="match status" value="1"/>
</dbReference>
<dbReference type="EMBL" id="FOGT01000006">
    <property type="protein sequence ID" value="SER99794.1"/>
    <property type="molecule type" value="Genomic_DNA"/>
</dbReference>
<dbReference type="InterPro" id="IPR016181">
    <property type="entry name" value="Acyl_CoA_acyltransferase"/>
</dbReference>
<dbReference type="SUPFAM" id="SSF55729">
    <property type="entry name" value="Acyl-CoA N-acyltransferases (Nat)"/>
    <property type="match status" value="1"/>
</dbReference>
<dbReference type="PROSITE" id="PS51186">
    <property type="entry name" value="GNAT"/>
    <property type="match status" value="1"/>
</dbReference>
<feature type="domain" description="N-acetyltransferase" evidence="1">
    <location>
        <begin position="9"/>
        <end position="171"/>
    </location>
</feature>
<dbReference type="Proteomes" id="UP000198571">
    <property type="component" value="Unassembled WGS sequence"/>
</dbReference>
<protein>
    <submittedName>
        <fullName evidence="2">Acetyltransferase (GNAT) domain-containing protein</fullName>
    </submittedName>
</protein>
<dbReference type="STRING" id="1601833.SAMN05518684_10641"/>
<gene>
    <name evidence="2" type="ORF">SAMN05518684_10641</name>
</gene>
<proteinExistence type="predicted"/>
<reference evidence="3" key="1">
    <citation type="submission" date="2016-10" db="EMBL/GenBank/DDBJ databases">
        <authorList>
            <person name="Varghese N."/>
            <person name="Submissions S."/>
        </authorList>
    </citation>
    <scope>NUCLEOTIDE SEQUENCE [LARGE SCALE GENOMIC DNA]</scope>
    <source>
        <strain evidence="3">S9</strain>
    </source>
</reference>
<sequence length="173" mass="19671">MNTYDKPLFSINEMTLEAAESISKWTYDYPYELYSMDGSEEIISALLKEGYYLVSFTEVPYFGYFCLGEEARVPGGYEAGIYLPNETHVIDLGLGIHPEWTGKGYGPAFMASILKWIRSNREVSDVRLVVAAFNERAIRLYKKAGFVRHDLFYTRVGAADIPFISMVRPGSKM</sequence>
<organism evidence="2 3">
    <name type="scientific">Salipaludibacillus aurantiacus</name>
    <dbReference type="NCBI Taxonomy" id="1601833"/>
    <lineage>
        <taxon>Bacteria</taxon>
        <taxon>Bacillati</taxon>
        <taxon>Bacillota</taxon>
        <taxon>Bacilli</taxon>
        <taxon>Bacillales</taxon>
        <taxon>Bacillaceae</taxon>
    </lineage>
</organism>
<name>A0A1H9TRY8_9BACI</name>
<keyword evidence="3" id="KW-1185">Reference proteome</keyword>
<evidence type="ECO:0000313" key="2">
    <source>
        <dbReference type="EMBL" id="SER99794.1"/>
    </source>
</evidence>
<evidence type="ECO:0000313" key="3">
    <source>
        <dbReference type="Proteomes" id="UP000198571"/>
    </source>
</evidence>
<dbReference type="InterPro" id="IPR000182">
    <property type="entry name" value="GNAT_dom"/>
</dbReference>